<dbReference type="PANTHER" id="PTHR16231">
    <property type="entry name" value="COMM DOMAIN-CONTAINING PROTEIN 4-8 FAMILY MEMBER"/>
    <property type="match status" value="1"/>
</dbReference>
<organism evidence="1 2">
    <name type="scientific">Hyaloperonospora brassicae</name>
    <name type="common">Brassica downy mildew</name>
    <name type="synonym">Peronospora brassicae</name>
    <dbReference type="NCBI Taxonomy" id="162125"/>
    <lineage>
        <taxon>Eukaryota</taxon>
        <taxon>Sar</taxon>
        <taxon>Stramenopiles</taxon>
        <taxon>Oomycota</taxon>
        <taxon>Peronosporomycetes</taxon>
        <taxon>Peronosporales</taxon>
        <taxon>Peronosporaceae</taxon>
        <taxon>Hyaloperonospora</taxon>
    </lineage>
</organism>
<comment type="caution">
    <text evidence="1">The sequence shown here is derived from an EMBL/GenBank/DDBJ whole genome shotgun (WGS) entry which is preliminary data.</text>
</comment>
<dbReference type="Proteomes" id="UP001162031">
    <property type="component" value="Unassembled WGS sequence"/>
</dbReference>
<evidence type="ECO:0000313" key="1">
    <source>
        <dbReference type="EMBL" id="CAI5709575.1"/>
    </source>
</evidence>
<name>A0AAV0SZ84_HYABA</name>
<dbReference type="PANTHER" id="PTHR16231:SF4">
    <property type="entry name" value="COMM DOMAIN-CONTAINING PROTEIN 4"/>
    <property type="match status" value="1"/>
</dbReference>
<evidence type="ECO:0008006" key="3">
    <source>
        <dbReference type="Google" id="ProtNLM"/>
    </source>
</evidence>
<gene>
    <name evidence="1" type="ORF">HBR001_LOCUS303</name>
</gene>
<proteinExistence type="predicted"/>
<keyword evidence="2" id="KW-1185">Reference proteome</keyword>
<dbReference type="AlphaFoldDB" id="A0AAV0SZ84"/>
<reference evidence="1" key="1">
    <citation type="submission" date="2022-12" db="EMBL/GenBank/DDBJ databases">
        <authorList>
            <person name="Webb A."/>
        </authorList>
    </citation>
    <scope>NUCLEOTIDE SEQUENCE</scope>
    <source>
        <strain evidence="1">Hp1</strain>
    </source>
</reference>
<sequence length="197" mass="22214">MRFRFCGGLEPPDWVLVEVPLLSGETRTILLRDLETMCRALGANIHLQELELAQTLFEEENDRKAVVALLRFILTHAAKYNVERTDLVEELLQLGTQLAVAEVVALSYEQLRPRIQDQLHAQRFRFPGIAKMKWKVEAESKVSMDLVLDQSIVECDVATPSATTAAASSELSFDMSEAKFLALYEELSEAQSMLRSV</sequence>
<evidence type="ECO:0000313" key="2">
    <source>
        <dbReference type="Proteomes" id="UP001162031"/>
    </source>
</evidence>
<accession>A0AAV0SZ84</accession>
<dbReference type="InterPro" id="IPR047155">
    <property type="entry name" value="COMMD4/6/7/8"/>
</dbReference>
<dbReference type="Pfam" id="PF21672">
    <property type="entry name" value="COMM_HN"/>
    <property type="match status" value="1"/>
</dbReference>
<dbReference type="EMBL" id="CANTFL010000034">
    <property type="protein sequence ID" value="CAI5709575.1"/>
    <property type="molecule type" value="Genomic_DNA"/>
</dbReference>
<protein>
    <recommendedName>
        <fullName evidence="3">COMM domain-containing protein</fullName>
    </recommendedName>
</protein>